<evidence type="ECO:0000256" key="1">
    <source>
        <dbReference type="ARBA" id="ARBA00012528"/>
    </source>
</evidence>
<keyword evidence="6" id="KW-1185">Reference proteome</keyword>
<feature type="domain" description="GGDEF" evidence="4">
    <location>
        <begin position="253"/>
        <end position="388"/>
    </location>
</feature>
<proteinExistence type="predicted"/>
<dbReference type="PROSITE" id="PS50887">
    <property type="entry name" value="GGDEF"/>
    <property type="match status" value="1"/>
</dbReference>
<comment type="caution">
    <text evidence="5">The sequence shown here is derived from an EMBL/GenBank/DDBJ whole genome shotgun (WGS) entry which is preliminary data.</text>
</comment>
<dbReference type="GO" id="GO:1902201">
    <property type="term" value="P:negative regulation of bacterial-type flagellum-dependent cell motility"/>
    <property type="evidence" value="ECO:0007669"/>
    <property type="project" value="TreeGrafter"/>
</dbReference>
<feature type="transmembrane region" description="Helical" evidence="3">
    <location>
        <begin position="7"/>
        <end position="28"/>
    </location>
</feature>
<dbReference type="EMBL" id="SZPX01000001">
    <property type="protein sequence ID" value="TKI70875.1"/>
    <property type="molecule type" value="Genomic_DNA"/>
</dbReference>
<feature type="transmembrane region" description="Helical" evidence="3">
    <location>
        <begin position="87"/>
        <end position="105"/>
    </location>
</feature>
<evidence type="ECO:0000313" key="6">
    <source>
        <dbReference type="Proteomes" id="UP000309561"/>
    </source>
</evidence>
<dbReference type="PANTHER" id="PTHR45138:SF9">
    <property type="entry name" value="DIGUANYLATE CYCLASE DGCM-RELATED"/>
    <property type="match status" value="1"/>
</dbReference>
<dbReference type="CDD" id="cd01949">
    <property type="entry name" value="GGDEF"/>
    <property type="match status" value="1"/>
</dbReference>
<accession>A0A4U2ZA47</accession>
<reference evidence="5 6" key="1">
    <citation type="submission" date="2019-04" db="EMBL/GenBank/DDBJ databases">
        <title>Sulfurimonas crateris sp. nov. a facultative anaerobic sulfur-oxidizing chemolithautotrophic bacterium isolated from a terrestrial mud vulcano.</title>
        <authorList>
            <person name="Ratnikova N.M."/>
            <person name="Slobodkin A.I."/>
            <person name="Merkel A.Y."/>
            <person name="Novikov A."/>
            <person name="Bonch-Osmolovskaya E.A."/>
            <person name="Slobodkina G.B."/>
        </authorList>
    </citation>
    <scope>NUCLEOTIDE SEQUENCE [LARGE SCALE GENOMIC DNA]</scope>
    <source>
        <strain evidence="5 6">SN118</strain>
    </source>
</reference>
<dbReference type="InterPro" id="IPR000160">
    <property type="entry name" value="GGDEF_dom"/>
</dbReference>
<dbReference type="SMART" id="SM00267">
    <property type="entry name" value="GGDEF"/>
    <property type="match status" value="1"/>
</dbReference>
<evidence type="ECO:0000259" key="4">
    <source>
        <dbReference type="PROSITE" id="PS50887"/>
    </source>
</evidence>
<evidence type="ECO:0000313" key="5">
    <source>
        <dbReference type="EMBL" id="TKI70875.1"/>
    </source>
</evidence>
<dbReference type="Gene3D" id="3.30.70.270">
    <property type="match status" value="1"/>
</dbReference>
<dbReference type="RefSeq" id="WP_137011149.1">
    <property type="nucleotide sequence ID" value="NZ_SZPX01000001.1"/>
</dbReference>
<dbReference type="Proteomes" id="UP000309561">
    <property type="component" value="Unassembled WGS sequence"/>
</dbReference>
<dbReference type="Pfam" id="PF00990">
    <property type="entry name" value="GGDEF"/>
    <property type="match status" value="1"/>
</dbReference>
<sequence>MNSLKSVALNISIPFFISLIFAFIAYYGAKIPEIIFDLVPYLFYAISALILWVSWHFNRNRFIFIIIPLLLISLGFEYLSAKKATALFLYASLLYPLHLLIFLSLRERGLFSIWGILKIVFFLLEIGVVAYFVAYPDDNLTALLKSKLFAASFYPLQDISVAAGIFVLFIMSVLLLFNRYLIYNGSFFIITVTFYAGFYFIKTAHAYELSMLSIGIIIFILLIRESYRLAFYDELTSLPGRRALVEDMAKLGMKYSLAMIDIDHFKKFNDTYGHDTGDEVLKMVASRLANVGGGGKAYRYGGEEFVLLFPSKDVDESYTHTDILRDTIAKSPFTIRNKKSSKTIYINISSGIVQKSSKDRDPFAVMKRADNALYKAKKAGRNQVIKEV</sequence>
<protein>
    <recommendedName>
        <fullName evidence="1">diguanylate cyclase</fullName>
        <ecNumber evidence="1">2.7.7.65</ecNumber>
    </recommendedName>
</protein>
<comment type="catalytic activity">
    <reaction evidence="2">
        <text>2 GTP = 3',3'-c-di-GMP + 2 diphosphate</text>
        <dbReference type="Rhea" id="RHEA:24898"/>
        <dbReference type="ChEBI" id="CHEBI:33019"/>
        <dbReference type="ChEBI" id="CHEBI:37565"/>
        <dbReference type="ChEBI" id="CHEBI:58805"/>
        <dbReference type="EC" id="2.7.7.65"/>
    </reaction>
</comment>
<feature type="transmembrane region" description="Helical" evidence="3">
    <location>
        <begin position="62"/>
        <end position="81"/>
    </location>
</feature>
<organism evidence="5 6">
    <name type="scientific">Sulfurimonas crateris</name>
    <dbReference type="NCBI Taxonomy" id="2574727"/>
    <lineage>
        <taxon>Bacteria</taxon>
        <taxon>Pseudomonadati</taxon>
        <taxon>Campylobacterota</taxon>
        <taxon>Epsilonproteobacteria</taxon>
        <taxon>Campylobacterales</taxon>
        <taxon>Sulfurimonadaceae</taxon>
        <taxon>Sulfurimonas</taxon>
    </lineage>
</organism>
<dbReference type="InterPro" id="IPR029787">
    <property type="entry name" value="Nucleotide_cyclase"/>
</dbReference>
<feature type="transmembrane region" description="Helical" evidence="3">
    <location>
        <begin position="206"/>
        <end position="223"/>
    </location>
</feature>
<dbReference type="NCBIfam" id="TIGR00254">
    <property type="entry name" value="GGDEF"/>
    <property type="match status" value="1"/>
</dbReference>
<feature type="transmembrane region" description="Helical" evidence="3">
    <location>
        <begin position="181"/>
        <end position="200"/>
    </location>
</feature>
<feature type="transmembrane region" description="Helical" evidence="3">
    <location>
        <begin position="34"/>
        <end position="55"/>
    </location>
</feature>
<evidence type="ECO:0000256" key="3">
    <source>
        <dbReference type="SAM" id="Phobius"/>
    </source>
</evidence>
<dbReference type="GO" id="GO:0005886">
    <property type="term" value="C:plasma membrane"/>
    <property type="evidence" value="ECO:0007669"/>
    <property type="project" value="TreeGrafter"/>
</dbReference>
<evidence type="ECO:0000256" key="2">
    <source>
        <dbReference type="ARBA" id="ARBA00034247"/>
    </source>
</evidence>
<keyword evidence="3" id="KW-0472">Membrane</keyword>
<feature type="transmembrane region" description="Helical" evidence="3">
    <location>
        <begin position="154"/>
        <end position="176"/>
    </location>
</feature>
<dbReference type="OrthoDB" id="7323245at2"/>
<keyword evidence="3" id="KW-0812">Transmembrane</keyword>
<dbReference type="AlphaFoldDB" id="A0A4U2ZA47"/>
<keyword evidence="3" id="KW-1133">Transmembrane helix</keyword>
<dbReference type="SUPFAM" id="SSF55073">
    <property type="entry name" value="Nucleotide cyclase"/>
    <property type="match status" value="1"/>
</dbReference>
<feature type="transmembrane region" description="Helical" evidence="3">
    <location>
        <begin position="112"/>
        <end position="134"/>
    </location>
</feature>
<dbReference type="InterPro" id="IPR043128">
    <property type="entry name" value="Rev_trsase/Diguanyl_cyclase"/>
</dbReference>
<dbReference type="InterPro" id="IPR050469">
    <property type="entry name" value="Diguanylate_Cyclase"/>
</dbReference>
<dbReference type="PANTHER" id="PTHR45138">
    <property type="entry name" value="REGULATORY COMPONENTS OF SENSORY TRANSDUCTION SYSTEM"/>
    <property type="match status" value="1"/>
</dbReference>
<dbReference type="GO" id="GO:0043709">
    <property type="term" value="P:cell adhesion involved in single-species biofilm formation"/>
    <property type="evidence" value="ECO:0007669"/>
    <property type="project" value="TreeGrafter"/>
</dbReference>
<dbReference type="GO" id="GO:0052621">
    <property type="term" value="F:diguanylate cyclase activity"/>
    <property type="evidence" value="ECO:0007669"/>
    <property type="project" value="UniProtKB-EC"/>
</dbReference>
<dbReference type="EC" id="2.7.7.65" evidence="1"/>
<gene>
    <name evidence="5" type="ORF">FCU45_00345</name>
</gene>
<name>A0A4U2ZA47_9BACT</name>